<protein>
    <recommendedName>
        <fullName evidence="3">DUF4817 domain-containing protein</fullName>
    </recommendedName>
</protein>
<comment type="caution">
    <text evidence="1">The sequence shown here is derived from an EMBL/GenBank/DDBJ whole genome shotgun (WGS) entry which is preliminary data.</text>
</comment>
<sequence length="248" mass="28364">MAGLCEGGNESPGSLKAIYKCELKTNAHLNAVDVARDRYHNLGPRRPERYTNCANQADCIDVDGTAKSSMLWFAELNSVTRVQRRIRREWNVDPPTRKSIYEWDRTLRDNGSLISKTGKHSKGHVAEMTVDQLLHQLKPDDCRKGPNFCDEMIRRIDENPRHVDLLLFSDEATFHVCGKVNRHNCCICGSQNPYILIEHERDSPKVNVCLVMQKNGVIGPFSFMEPTVTGVTYLDMLENLLFRNFRQV</sequence>
<gene>
    <name evidence="1" type="ORF">ANN_25878</name>
</gene>
<evidence type="ECO:0008006" key="3">
    <source>
        <dbReference type="Google" id="ProtNLM"/>
    </source>
</evidence>
<name>A0ABQ8S4X3_PERAM</name>
<dbReference type="PANTHER" id="PTHR47326:SF1">
    <property type="entry name" value="HTH PSQ-TYPE DOMAIN-CONTAINING PROTEIN"/>
    <property type="match status" value="1"/>
</dbReference>
<dbReference type="EMBL" id="JAJSOF020000036">
    <property type="protein sequence ID" value="KAJ4428885.1"/>
    <property type="molecule type" value="Genomic_DNA"/>
</dbReference>
<keyword evidence="2" id="KW-1185">Reference proteome</keyword>
<reference evidence="1 2" key="1">
    <citation type="journal article" date="2022" name="Allergy">
        <title>Genome assembly and annotation of Periplaneta americana reveal a comprehensive cockroach allergen profile.</title>
        <authorList>
            <person name="Wang L."/>
            <person name="Xiong Q."/>
            <person name="Saelim N."/>
            <person name="Wang L."/>
            <person name="Nong W."/>
            <person name="Wan A.T."/>
            <person name="Shi M."/>
            <person name="Liu X."/>
            <person name="Cao Q."/>
            <person name="Hui J.H.L."/>
            <person name="Sookrung N."/>
            <person name="Leung T.F."/>
            <person name="Tungtrongchitr A."/>
            <person name="Tsui S.K.W."/>
        </authorList>
    </citation>
    <scope>NUCLEOTIDE SEQUENCE [LARGE SCALE GENOMIC DNA]</scope>
    <source>
        <strain evidence="1">PWHHKU_190912</strain>
    </source>
</reference>
<evidence type="ECO:0000313" key="1">
    <source>
        <dbReference type="EMBL" id="KAJ4428885.1"/>
    </source>
</evidence>
<evidence type="ECO:0000313" key="2">
    <source>
        <dbReference type="Proteomes" id="UP001148838"/>
    </source>
</evidence>
<accession>A0ABQ8S4X3</accession>
<dbReference type="PANTHER" id="PTHR47326">
    <property type="entry name" value="TRANSPOSABLE ELEMENT TC3 TRANSPOSASE-LIKE PROTEIN"/>
    <property type="match status" value="1"/>
</dbReference>
<dbReference type="Proteomes" id="UP001148838">
    <property type="component" value="Unassembled WGS sequence"/>
</dbReference>
<dbReference type="InterPro" id="IPR036397">
    <property type="entry name" value="RNaseH_sf"/>
</dbReference>
<organism evidence="1 2">
    <name type="scientific">Periplaneta americana</name>
    <name type="common">American cockroach</name>
    <name type="synonym">Blatta americana</name>
    <dbReference type="NCBI Taxonomy" id="6978"/>
    <lineage>
        <taxon>Eukaryota</taxon>
        <taxon>Metazoa</taxon>
        <taxon>Ecdysozoa</taxon>
        <taxon>Arthropoda</taxon>
        <taxon>Hexapoda</taxon>
        <taxon>Insecta</taxon>
        <taxon>Pterygota</taxon>
        <taxon>Neoptera</taxon>
        <taxon>Polyneoptera</taxon>
        <taxon>Dictyoptera</taxon>
        <taxon>Blattodea</taxon>
        <taxon>Blattoidea</taxon>
        <taxon>Blattidae</taxon>
        <taxon>Blattinae</taxon>
        <taxon>Periplaneta</taxon>
    </lineage>
</organism>
<proteinExistence type="predicted"/>
<dbReference type="Gene3D" id="3.30.420.10">
    <property type="entry name" value="Ribonuclease H-like superfamily/Ribonuclease H"/>
    <property type="match status" value="1"/>
</dbReference>